<accession>A0A0A9HGD2</accession>
<evidence type="ECO:0000313" key="1">
    <source>
        <dbReference type="EMBL" id="JAE34874.1"/>
    </source>
</evidence>
<proteinExistence type="predicted"/>
<dbReference type="AlphaFoldDB" id="A0A0A9HGD2"/>
<sequence>MSYTWRSVLKGVELLKRGIIWRIGDGNSVNMWSNPWIPRGLTRLPTTLRGHKLMQRVNELINPVTGQWDVDLVQQNFHQDDANHILSIPL</sequence>
<organism evidence="1">
    <name type="scientific">Arundo donax</name>
    <name type="common">Giant reed</name>
    <name type="synonym">Donax arundinaceus</name>
    <dbReference type="NCBI Taxonomy" id="35708"/>
    <lineage>
        <taxon>Eukaryota</taxon>
        <taxon>Viridiplantae</taxon>
        <taxon>Streptophyta</taxon>
        <taxon>Embryophyta</taxon>
        <taxon>Tracheophyta</taxon>
        <taxon>Spermatophyta</taxon>
        <taxon>Magnoliopsida</taxon>
        <taxon>Liliopsida</taxon>
        <taxon>Poales</taxon>
        <taxon>Poaceae</taxon>
        <taxon>PACMAD clade</taxon>
        <taxon>Arundinoideae</taxon>
        <taxon>Arundineae</taxon>
        <taxon>Arundo</taxon>
    </lineage>
</organism>
<dbReference type="EMBL" id="GBRH01163022">
    <property type="protein sequence ID" value="JAE34874.1"/>
    <property type="molecule type" value="Transcribed_RNA"/>
</dbReference>
<reference evidence="1" key="1">
    <citation type="submission" date="2014-09" db="EMBL/GenBank/DDBJ databases">
        <authorList>
            <person name="Magalhaes I.L.F."/>
            <person name="Oliveira U."/>
            <person name="Santos F.R."/>
            <person name="Vidigal T.H.D.A."/>
            <person name="Brescovit A.D."/>
            <person name="Santos A.J."/>
        </authorList>
    </citation>
    <scope>NUCLEOTIDE SEQUENCE</scope>
    <source>
        <tissue evidence="1">Shoot tissue taken approximately 20 cm above the soil surface</tissue>
    </source>
</reference>
<name>A0A0A9HGD2_ARUDO</name>
<evidence type="ECO:0008006" key="2">
    <source>
        <dbReference type="Google" id="ProtNLM"/>
    </source>
</evidence>
<reference evidence="1" key="2">
    <citation type="journal article" date="2015" name="Data Brief">
        <title>Shoot transcriptome of the giant reed, Arundo donax.</title>
        <authorList>
            <person name="Barrero R.A."/>
            <person name="Guerrero F.D."/>
            <person name="Moolhuijzen P."/>
            <person name="Goolsby J.A."/>
            <person name="Tidwell J."/>
            <person name="Bellgard S.E."/>
            <person name="Bellgard M.I."/>
        </authorList>
    </citation>
    <scope>NUCLEOTIDE SEQUENCE</scope>
    <source>
        <tissue evidence="1">Shoot tissue taken approximately 20 cm above the soil surface</tissue>
    </source>
</reference>
<protein>
    <recommendedName>
        <fullName evidence="2">Reverse transcriptase zinc-binding domain-containing protein</fullName>
    </recommendedName>
</protein>